<dbReference type="InterPro" id="IPR000757">
    <property type="entry name" value="Beta-glucanase-like"/>
</dbReference>
<reference evidence="7" key="1">
    <citation type="journal article" date="2020" name="mSystems">
        <title>Genome- and Community-Level Interaction Insights into Carbon Utilization and Element Cycling Functions of Hydrothermarchaeota in Hydrothermal Sediment.</title>
        <authorList>
            <person name="Zhou Z."/>
            <person name="Liu Y."/>
            <person name="Xu W."/>
            <person name="Pan J."/>
            <person name="Luo Z.H."/>
            <person name="Li M."/>
        </authorList>
    </citation>
    <scope>NUCLEOTIDE SEQUENCE [LARGE SCALE GENOMIC DNA]</scope>
    <source>
        <strain evidence="7">SpSt-289</strain>
    </source>
</reference>
<comment type="caution">
    <text evidence="7">The sequence shown here is derived from an EMBL/GenBank/DDBJ whole genome shotgun (WGS) entry which is preliminary data.</text>
</comment>
<evidence type="ECO:0000256" key="1">
    <source>
        <dbReference type="ARBA" id="ARBA00006865"/>
    </source>
</evidence>
<evidence type="ECO:0000256" key="4">
    <source>
        <dbReference type="ARBA" id="ARBA00022837"/>
    </source>
</evidence>
<keyword evidence="4" id="KW-0106">Calcium</keyword>
<gene>
    <name evidence="7" type="ORF">ENQ20_13160</name>
</gene>
<dbReference type="SUPFAM" id="SSF141072">
    <property type="entry name" value="CalX-like"/>
    <property type="match status" value="2"/>
</dbReference>
<dbReference type="Pfam" id="PF03160">
    <property type="entry name" value="Calx-beta"/>
    <property type="match status" value="2"/>
</dbReference>
<dbReference type="Gene3D" id="2.60.120.200">
    <property type="match status" value="1"/>
</dbReference>
<dbReference type="AlphaFoldDB" id="A0A7C1FGT9"/>
<proteinExistence type="inferred from homology"/>
<dbReference type="InterPro" id="IPR038081">
    <property type="entry name" value="CalX-like_sf"/>
</dbReference>
<feature type="chain" id="PRO_5027943982" evidence="5">
    <location>
        <begin position="28"/>
        <end position="1252"/>
    </location>
</feature>
<dbReference type="InterPro" id="IPR008979">
    <property type="entry name" value="Galactose-bd-like_sf"/>
</dbReference>
<evidence type="ECO:0000313" key="7">
    <source>
        <dbReference type="EMBL" id="HDX32417.1"/>
    </source>
</evidence>
<dbReference type="Gene3D" id="2.60.40.2030">
    <property type="match status" value="2"/>
</dbReference>
<dbReference type="SUPFAM" id="SSF49899">
    <property type="entry name" value="Concanavalin A-like lectins/glucanases"/>
    <property type="match status" value="1"/>
</dbReference>
<feature type="domain" description="GH16" evidence="6">
    <location>
        <begin position="908"/>
        <end position="1173"/>
    </location>
</feature>
<protein>
    <submittedName>
        <fullName evidence="7">Glycosyl hydrolase family protein</fullName>
    </submittedName>
</protein>
<dbReference type="Pfam" id="PF03425">
    <property type="entry name" value="CBM_11"/>
    <property type="match status" value="4"/>
</dbReference>
<dbReference type="SMART" id="SM00237">
    <property type="entry name" value="Calx_beta"/>
    <property type="match status" value="2"/>
</dbReference>
<name>A0A7C1FGT9_9CHLR</name>
<dbReference type="Gene3D" id="2.60.120.430">
    <property type="entry name" value="Galactose-binding lectin"/>
    <property type="match status" value="3"/>
</dbReference>
<keyword evidence="7" id="KW-0378">Hydrolase</keyword>
<keyword evidence="2 5" id="KW-0732">Signal</keyword>
<accession>A0A7C1FGT9</accession>
<evidence type="ECO:0000256" key="2">
    <source>
        <dbReference type="ARBA" id="ARBA00022729"/>
    </source>
</evidence>
<dbReference type="CDD" id="cd08023">
    <property type="entry name" value="GH16_laminarinase_like"/>
    <property type="match status" value="1"/>
</dbReference>
<dbReference type="GO" id="GO:0030245">
    <property type="term" value="P:cellulose catabolic process"/>
    <property type="evidence" value="ECO:0007669"/>
    <property type="project" value="InterPro"/>
</dbReference>
<comment type="similarity">
    <text evidence="1">Belongs to the glycosyl hydrolase 16 family.</text>
</comment>
<evidence type="ECO:0000259" key="6">
    <source>
        <dbReference type="PROSITE" id="PS51762"/>
    </source>
</evidence>
<dbReference type="Pfam" id="PF00722">
    <property type="entry name" value="Glyco_hydro_16"/>
    <property type="match status" value="1"/>
</dbReference>
<dbReference type="PANTHER" id="PTHR10963:SF55">
    <property type="entry name" value="GLYCOSIDE HYDROLASE FAMILY 16 PROTEIN"/>
    <property type="match status" value="1"/>
</dbReference>
<dbReference type="InterPro" id="IPR005087">
    <property type="entry name" value="CBM11"/>
</dbReference>
<sequence>MKCLRLAPLAAFIAVLLTLLASIAAFAGVNASPPVIDDFESGLPGSWFQYGDYGSGVFINPTVVSTNTVPGLDPNSVLQIEFNSAGWGAGTGNNLGGQDWSAYDGLSFWFKGAATGGTFRVILSDNPDPNLPGDTAERFAYEFVDNSAGWRHILIPWGAFFRDYAYQPPGAPNDGLTLTDVQAYALALPSGVNATVYLDDVRVVKFQSVDNFESDLPGSWFQYGDYGSGTYINTTIVSTDTVPGLDPNKVLQIEYNSAGWGAGTGNNLGGQDWSGYNGMGFWFWGSNSGGTYRVILSDNPDPNLPGDTAERFAYEFVDNFSGWRFISVPWGAFFRDYAYQPPGAPNDGLTLTNVQAYALALPGGTRTTYLDQVTLFGDGEVVLKVGFAQSAYTVEEGQAVTLTVVLNAPAATPVSVDVATTGGTATPGVDYQAVNTTLTFPAGVTERTVVLQITDDNDDEGNETVVFTLSNPAGAQLGARSQATVTIVDNDALPPEKLVLLDDFERLDLPSGQDPDGIGVGYVTWNHPAASSAITLTTTPPASIPGAPDPNTVLQLDLTIGAGQWAGFSHAFTNAAANVWLSQDWSSFEGICFWLYGNNTGGTLFFDIIENRNPGSTRDDAERWSVDIPDNFTGWKFFRFPFSQFQRKEIGNGAPIDGLTLTEVRGYAIGGYGSVNMGANTYYVDDVALYGSAEGGETPLQIAFSSVSYSVREGASAVVTVTLSSPYTDTVSVEYRSAESVAMPGRDYVPVSGTLSFAPGETTTTFTVQTFDNSKHNGNRNLMLNLHNPVNAELAIARRAMVTIVDDDPVDVGLIDDFEGWHPFQTTGAVTLTTPFLLATDPNARPGQDRYEGVLQGTFDTRARSGPVSFHRTFAQPQDWSRYNGIGFWYYGSGQGQTVMVELLNNQALTTGQIPPANWVLIWSDEFNDPAGTSPNPNKWTHEIGDGTMYGIPGWGNGERQFYTNDPLNASTDGQGNLVISLRSAGADGRLCWYGPCEYTSARLVSARKNEFQYGRIEARIQVPDGPPGLWPAFWMLGANIGEVGWPQSGEIDIMEYVSRFPNDVFGTIHGPGYSGGASFGNTYTFTQPVASNYHVFSVEWGPDEIHWYVDGIRYHSATPADVAPNAWVFNQPFYLLLNMAIGGNFGGTIDPNMTLPQHLKIDYVRVYGAADTAERFEARFVDNFTGWRQVIIPFAHFTRSANQPAGAPNDGLDLTAMSGYGFRIPGNSAGTFRLDQVHLYQVYYYPLILTP</sequence>
<organism evidence="7">
    <name type="scientific">Caldilinea aerophila</name>
    <dbReference type="NCBI Taxonomy" id="133453"/>
    <lineage>
        <taxon>Bacteria</taxon>
        <taxon>Bacillati</taxon>
        <taxon>Chloroflexota</taxon>
        <taxon>Caldilineae</taxon>
        <taxon>Caldilineales</taxon>
        <taxon>Caldilineaceae</taxon>
        <taxon>Caldilinea</taxon>
    </lineage>
</organism>
<feature type="signal peptide" evidence="5">
    <location>
        <begin position="1"/>
        <end position="27"/>
    </location>
</feature>
<dbReference type="GO" id="GO:0007154">
    <property type="term" value="P:cell communication"/>
    <property type="evidence" value="ECO:0007669"/>
    <property type="project" value="InterPro"/>
</dbReference>
<dbReference type="PANTHER" id="PTHR10963">
    <property type="entry name" value="GLYCOSYL HYDROLASE-RELATED"/>
    <property type="match status" value="1"/>
</dbReference>
<dbReference type="EMBL" id="DSMG01000133">
    <property type="protein sequence ID" value="HDX32417.1"/>
    <property type="molecule type" value="Genomic_DNA"/>
</dbReference>
<evidence type="ECO:0000256" key="3">
    <source>
        <dbReference type="ARBA" id="ARBA00022737"/>
    </source>
</evidence>
<dbReference type="PROSITE" id="PS51762">
    <property type="entry name" value="GH16_2"/>
    <property type="match status" value="1"/>
</dbReference>
<dbReference type="GO" id="GO:0016020">
    <property type="term" value="C:membrane"/>
    <property type="evidence" value="ECO:0007669"/>
    <property type="project" value="InterPro"/>
</dbReference>
<dbReference type="InterPro" id="IPR003644">
    <property type="entry name" value="Calx_beta"/>
</dbReference>
<dbReference type="InterPro" id="IPR050546">
    <property type="entry name" value="Glycosyl_Hydrlase_16"/>
</dbReference>
<keyword evidence="3" id="KW-0677">Repeat</keyword>
<dbReference type="GO" id="GO:0008810">
    <property type="term" value="F:cellulase activity"/>
    <property type="evidence" value="ECO:0007669"/>
    <property type="project" value="InterPro"/>
</dbReference>
<evidence type="ECO:0000256" key="5">
    <source>
        <dbReference type="SAM" id="SignalP"/>
    </source>
</evidence>
<dbReference type="InterPro" id="IPR013320">
    <property type="entry name" value="ConA-like_dom_sf"/>
</dbReference>
<dbReference type="SUPFAM" id="SSF49785">
    <property type="entry name" value="Galactose-binding domain-like"/>
    <property type="match status" value="5"/>
</dbReference>